<proteinExistence type="predicted"/>
<organism evidence="2">
    <name type="scientific">bioreactor metagenome</name>
    <dbReference type="NCBI Taxonomy" id="1076179"/>
    <lineage>
        <taxon>unclassified sequences</taxon>
        <taxon>metagenomes</taxon>
        <taxon>ecological metagenomes</taxon>
    </lineage>
</organism>
<protein>
    <submittedName>
        <fullName evidence="2">Uncharacterized protein</fullName>
    </submittedName>
</protein>
<reference evidence="2" key="1">
    <citation type="submission" date="2019-08" db="EMBL/GenBank/DDBJ databases">
        <authorList>
            <person name="Kucharzyk K."/>
            <person name="Murdoch R.W."/>
            <person name="Higgins S."/>
            <person name="Loffler F."/>
        </authorList>
    </citation>
    <scope>NUCLEOTIDE SEQUENCE</scope>
</reference>
<name>A0A645AGI2_9ZZZZ</name>
<dbReference type="EMBL" id="VSSQ01013697">
    <property type="protein sequence ID" value="MPM52066.1"/>
    <property type="molecule type" value="Genomic_DNA"/>
</dbReference>
<sequence>MSSKYGFFTVFVIFSPPTAERKQSTLPSPPSATGMDTTSQSAKCFFTFLDIMLHMSSELNVPLKESGIKITFFIKSSPYSITITETPSGITVTVALELPSISSAFFNASSTLFAGIM</sequence>
<gene>
    <name evidence="2" type="ORF">SDC9_98819</name>
</gene>
<dbReference type="AlphaFoldDB" id="A0A645AGI2"/>
<accession>A0A645AGI2</accession>
<comment type="caution">
    <text evidence="2">The sequence shown here is derived from an EMBL/GenBank/DDBJ whole genome shotgun (WGS) entry which is preliminary data.</text>
</comment>
<feature type="region of interest" description="Disordered" evidence="1">
    <location>
        <begin position="19"/>
        <end position="38"/>
    </location>
</feature>
<evidence type="ECO:0000313" key="2">
    <source>
        <dbReference type="EMBL" id="MPM52066.1"/>
    </source>
</evidence>
<evidence type="ECO:0000256" key="1">
    <source>
        <dbReference type="SAM" id="MobiDB-lite"/>
    </source>
</evidence>